<keyword evidence="2" id="KW-1185">Reference proteome</keyword>
<dbReference type="Pfam" id="PF14223">
    <property type="entry name" value="Retrotran_gag_2"/>
    <property type="match status" value="1"/>
</dbReference>
<reference evidence="3" key="2">
    <citation type="submission" date="2025-08" db="UniProtKB">
        <authorList>
            <consortium name="RefSeq"/>
        </authorList>
    </citation>
    <scope>IDENTIFICATION</scope>
</reference>
<proteinExistence type="predicted"/>
<feature type="region of interest" description="Disordered" evidence="1">
    <location>
        <begin position="503"/>
        <end position="551"/>
    </location>
</feature>
<dbReference type="GeneID" id="107003615"/>
<name>A0ABM1FIS3_SOLPN</name>
<dbReference type="Proteomes" id="UP000694930">
    <property type="component" value="Chromosome 11"/>
</dbReference>
<sequence>MASLLNKQRNMSPTRPPLFDDKLYKYWKIRMRDYLMAEDSEVWDVICKGPYVPTMEVKDRVVTRVIPKTRQQYNDSDKQLVPKNYKAKKLLMCGIGMKDYDLIASCKSAKEIWDLLRNTFEGTEETRKSKLDFFTAQFEGFTVEEGEPVHEIQTRFSTITNELMFLDEPIPVCKHVSKILETLPRSWINECVLAEETKGPEEATPNTLFELLQAHELHKKRECLILKEKYKRTDMIDETDQNKENYVKSVEDKDNEGDHVHPKISRREVFFRTLKRDMAAWKKTSSDSDDSEHTDNDFMTKSNEEYADEKVTLSYFKQNLNTFSTSKLRKLAVVLLDLISELTSEKDPIRNSLDISQDGKIALVAQISDIKSQMLVLEAENLELKKKMKGTKIALERNLELERDLVCVKELKKSLKWTNSSKILTNLIGQYNNSRRGLGCDKIKSSYNPRSKSVSDADNLLSENCCRDGNHKKDCPILEKFEGSSSNYSKQLKRAKERHVKFVRSENNQEKKERGPGLHAKFVRSDRNVETERKGPGPRYRFSKNTLPPWT</sequence>
<reference evidence="2" key="1">
    <citation type="journal article" date="2014" name="Nat. Genet.">
        <title>The genome of the stress-tolerant wild tomato species Solanum pennellii.</title>
        <authorList>
            <person name="Bolger A."/>
            <person name="Scossa F."/>
            <person name="Bolger M.E."/>
            <person name="Lanz C."/>
            <person name="Maumus F."/>
            <person name="Tohge T."/>
            <person name="Quesneville H."/>
            <person name="Alseekh S."/>
            <person name="Sorensen I."/>
            <person name="Lichtenstein G."/>
            <person name="Fich E.A."/>
            <person name="Conte M."/>
            <person name="Keller H."/>
            <person name="Schneeberger K."/>
            <person name="Schwacke R."/>
            <person name="Ofner I."/>
            <person name="Vrebalov J."/>
            <person name="Xu Y."/>
            <person name="Osorio S."/>
            <person name="Aflitos S.A."/>
            <person name="Schijlen E."/>
            <person name="Jimenez-Gomez J.M."/>
            <person name="Ryngajllo M."/>
            <person name="Kimura S."/>
            <person name="Kumar R."/>
            <person name="Koenig D."/>
            <person name="Headland L.R."/>
            <person name="Maloof J.N."/>
            <person name="Sinha N."/>
            <person name="van Ham R.C."/>
            <person name="Lankhorst R.K."/>
            <person name="Mao L."/>
            <person name="Vogel A."/>
            <person name="Arsova B."/>
            <person name="Panstruga R."/>
            <person name="Fei Z."/>
            <person name="Rose J.K."/>
            <person name="Zamir D."/>
            <person name="Carrari F."/>
            <person name="Giovannoni J.J."/>
            <person name="Weigel D."/>
            <person name="Usadel B."/>
            <person name="Fernie A.R."/>
        </authorList>
    </citation>
    <scope>NUCLEOTIDE SEQUENCE [LARGE SCALE GENOMIC DNA]</scope>
    <source>
        <strain evidence="2">cv. LA0716</strain>
    </source>
</reference>
<dbReference type="PANTHER" id="PTHR34676">
    <property type="entry name" value="DUF4219 DOMAIN-CONTAINING PROTEIN-RELATED"/>
    <property type="match status" value="1"/>
</dbReference>
<evidence type="ECO:0000313" key="3">
    <source>
        <dbReference type="RefSeq" id="XP_015057426.1"/>
    </source>
</evidence>
<accession>A0ABM1FIS3</accession>
<feature type="compositionally biased region" description="Basic and acidic residues" evidence="1">
    <location>
        <begin position="523"/>
        <end position="535"/>
    </location>
</feature>
<evidence type="ECO:0000256" key="1">
    <source>
        <dbReference type="SAM" id="MobiDB-lite"/>
    </source>
</evidence>
<dbReference type="PANTHER" id="PTHR34676:SF8">
    <property type="entry name" value="TRANSMEMBRANE PROTEIN"/>
    <property type="match status" value="1"/>
</dbReference>
<dbReference type="RefSeq" id="XP_015057426.1">
    <property type="nucleotide sequence ID" value="XM_015201940.1"/>
</dbReference>
<evidence type="ECO:0000313" key="2">
    <source>
        <dbReference type="Proteomes" id="UP000694930"/>
    </source>
</evidence>
<gene>
    <name evidence="3" type="primary">LOC107003615</name>
</gene>
<feature type="compositionally biased region" description="Basic and acidic residues" evidence="1">
    <location>
        <begin position="503"/>
        <end position="516"/>
    </location>
</feature>
<protein>
    <submittedName>
        <fullName evidence="3">Uncharacterized protein LOC107003615</fullName>
    </submittedName>
</protein>
<organism evidence="2 3">
    <name type="scientific">Solanum pennellii</name>
    <name type="common">Tomato</name>
    <name type="synonym">Lycopersicon pennellii</name>
    <dbReference type="NCBI Taxonomy" id="28526"/>
    <lineage>
        <taxon>Eukaryota</taxon>
        <taxon>Viridiplantae</taxon>
        <taxon>Streptophyta</taxon>
        <taxon>Embryophyta</taxon>
        <taxon>Tracheophyta</taxon>
        <taxon>Spermatophyta</taxon>
        <taxon>Magnoliopsida</taxon>
        <taxon>eudicotyledons</taxon>
        <taxon>Gunneridae</taxon>
        <taxon>Pentapetalae</taxon>
        <taxon>asterids</taxon>
        <taxon>lamiids</taxon>
        <taxon>Solanales</taxon>
        <taxon>Solanaceae</taxon>
        <taxon>Solanoideae</taxon>
        <taxon>Solaneae</taxon>
        <taxon>Solanum</taxon>
        <taxon>Solanum subgen. Lycopersicon</taxon>
    </lineage>
</organism>